<dbReference type="EMBL" id="AKHW03006437">
    <property type="protein sequence ID" value="KYO20275.1"/>
    <property type="molecule type" value="Genomic_DNA"/>
</dbReference>
<name>A0A151M6Z8_ALLMI</name>
<sequence length="68" mass="7727">MSSKNNQHEGDDYIIHSTMRSLSNAVYGGHGKFARGEQWQEIEFKIPPDLVESNFFYSTGVVNVYADI</sequence>
<comment type="caution">
    <text evidence="1">The sequence shown here is derived from an EMBL/GenBank/DDBJ whole genome shotgun (WGS) entry which is preliminary data.</text>
</comment>
<proteinExistence type="predicted"/>
<gene>
    <name evidence="1" type="ORF">Y1Q_0010816</name>
</gene>
<accession>A0A151M6Z8</accession>
<organism evidence="1 2">
    <name type="scientific">Alligator mississippiensis</name>
    <name type="common">American alligator</name>
    <dbReference type="NCBI Taxonomy" id="8496"/>
    <lineage>
        <taxon>Eukaryota</taxon>
        <taxon>Metazoa</taxon>
        <taxon>Chordata</taxon>
        <taxon>Craniata</taxon>
        <taxon>Vertebrata</taxon>
        <taxon>Euteleostomi</taxon>
        <taxon>Archelosauria</taxon>
        <taxon>Archosauria</taxon>
        <taxon>Crocodylia</taxon>
        <taxon>Alligatoridae</taxon>
        <taxon>Alligatorinae</taxon>
        <taxon>Alligator</taxon>
    </lineage>
</organism>
<reference evidence="1 2" key="1">
    <citation type="journal article" date="2012" name="Genome Biol.">
        <title>Sequencing three crocodilian genomes to illuminate the evolution of archosaurs and amniotes.</title>
        <authorList>
            <person name="St John J.A."/>
            <person name="Braun E.L."/>
            <person name="Isberg S.R."/>
            <person name="Miles L.G."/>
            <person name="Chong A.Y."/>
            <person name="Gongora J."/>
            <person name="Dalzell P."/>
            <person name="Moran C."/>
            <person name="Bed'hom B."/>
            <person name="Abzhanov A."/>
            <person name="Burgess S.C."/>
            <person name="Cooksey A.M."/>
            <person name="Castoe T.A."/>
            <person name="Crawford N.G."/>
            <person name="Densmore L.D."/>
            <person name="Drew J.C."/>
            <person name="Edwards S.V."/>
            <person name="Faircloth B.C."/>
            <person name="Fujita M.K."/>
            <person name="Greenwold M.J."/>
            <person name="Hoffmann F.G."/>
            <person name="Howard J.M."/>
            <person name="Iguchi T."/>
            <person name="Janes D.E."/>
            <person name="Khan S.Y."/>
            <person name="Kohno S."/>
            <person name="de Koning A.J."/>
            <person name="Lance S.L."/>
            <person name="McCarthy F.M."/>
            <person name="McCormack J.E."/>
            <person name="Merchant M.E."/>
            <person name="Peterson D.G."/>
            <person name="Pollock D.D."/>
            <person name="Pourmand N."/>
            <person name="Raney B.J."/>
            <person name="Roessler K.A."/>
            <person name="Sanford J.R."/>
            <person name="Sawyer R.H."/>
            <person name="Schmidt C.J."/>
            <person name="Triplett E.W."/>
            <person name="Tuberville T.D."/>
            <person name="Venegas-Anaya M."/>
            <person name="Howard J.T."/>
            <person name="Jarvis E.D."/>
            <person name="Guillette L.J.Jr."/>
            <person name="Glenn T.C."/>
            <person name="Green R.E."/>
            <person name="Ray D.A."/>
        </authorList>
    </citation>
    <scope>NUCLEOTIDE SEQUENCE [LARGE SCALE GENOMIC DNA]</scope>
    <source>
        <strain evidence="1">KSC_2009_1</strain>
    </source>
</reference>
<dbReference type="Proteomes" id="UP000050525">
    <property type="component" value="Unassembled WGS sequence"/>
</dbReference>
<evidence type="ECO:0000313" key="1">
    <source>
        <dbReference type="EMBL" id="KYO20275.1"/>
    </source>
</evidence>
<dbReference type="AlphaFoldDB" id="A0A151M6Z8"/>
<protein>
    <submittedName>
        <fullName evidence="1">Uncharacterized protein</fullName>
    </submittedName>
</protein>
<keyword evidence="2" id="KW-1185">Reference proteome</keyword>
<evidence type="ECO:0000313" key="2">
    <source>
        <dbReference type="Proteomes" id="UP000050525"/>
    </source>
</evidence>